<gene>
    <name evidence="1" type="ORF">GCM10011519_08880</name>
</gene>
<accession>A0A917EZP6</accession>
<reference evidence="1" key="1">
    <citation type="journal article" date="2014" name="Int. J. Syst. Evol. Microbiol.">
        <title>Complete genome sequence of Corynebacterium casei LMG S-19264T (=DSM 44701T), isolated from a smear-ripened cheese.</title>
        <authorList>
            <consortium name="US DOE Joint Genome Institute (JGI-PGF)"/>
            <person name="Walter F."/>
            <person name="Albersmeier A."/>
            <person name="Kalinowski J."/>
            <person name="Ruckert C."/>
        </authorList>
    </citation>
    <scope>NUCLEOTIDE SEQUENCE</scope>
    <source>
        <strain evidence="1">CGMCC 1.16067</strain>
    </source>
</reference>
<dbReference type="AlphaFoldDB" id="A0A917EZP6"/>
<dbReference type="InterPro" id="IPR021373">
    <property type="entry name" value="DUF2993"/>
</dbReference>
<evidence type="ECO:0008006" key="3">
    <source>
        <dbReference type="Google" id="ProtNLM"/>
    </source>
</evidence>
<comment type="caution">
    <text evidence="1">The sequence shown here is derived from an EMBL/GenBank/DDBJ whole genome shotgun (WGS) entry which is preliminary data.</text>
</comment>
<dbReference type="EMBL" id="BMKQ01000001">
    <property type="protein sequence ID" value="GGF37530.1"/>
    <property type="molecule type" value="Genomic_DNA"/>
</dbReference>
<name>A0A917EZP6_9ACTN</name>
<evidence type="ECO:0000313" key="2">
    <source>
        <dbReference type="Proteomes" id="UP000649179"/>
    </source>
</evidence>
<keyword evidence="2" id="KW-1185">Reference proteome</keyword>
<evidence type="ECO:0000313" key="1">
    <source>
        <dbReference type="EMBL" id="GGF37530.1"/>
    </source>
</evidence>
<dbReference type="RefSeq" id="WP_188778584.1">
    <property type="nucleotide sequence ID" value="NZ_BMKQ01000001.1"/>
</dbReference>
<reference evidence="1" key="2">
    <citation type="submission" date="2020-09" db="EMBL/GenBank/DDBJ databases">
        <authorList>
            <person name="Sun Q."/>
            <person name="Zhou Y."/>
        </authorList>
    </citation>
    <scope>NUCLEOTIDE SEQUENCE</scope>
    <source>
        <strain evidence="1">CGMCC 1.16067</strain>
    </source>
</reference>
<protein>
    <recommendedName>
        <fullName evidence="3">DUF2993 domain-containing protein</fullName>
    </recommendedName>
</protein>
<organism evidence="1 2">
    <name type="scientific">Marmoricola endophyticus</name>
    <dbReference type="NCBI Taxonomy" id="2040280"/>
    <lineage>
        <taxon>Bacteria</taxon>
        <taxon>Bacillati</taxon>
        <taxon>Actinomycetota</taxon>
        <taxon>Actinomycetes</taxon>
        <taxon>Propionibacteriales</taxon>
        <taxon>Nocardioidaceae</taxon>
        <taxon>Marmoricola</taxon>
    </lineage>
</organism>
<dbReference type="Proteomes" id="UP000649179">
    <property type="component" value="Unassembled WGS sequence"/>
</dbReference>
<proteinExistence type="predicted"/>
<sequence length="223" mass="23785">MRALVWFLVVVVVLALVLDRGGKAIAEQVVASNLQSEQGLSQEPDVSIDGFPFLDQFAEGRYDHVSASADSVPVEDTALTLRSVRVDFRGVTTNRDFSRFTAQRAAATATIGYAGLGRALGVTTSYAGDGRVKISKKLSALGGSITPSATIEPTYERGSLRFGDLDLGDDLPDSIGSALRDAVDDAVRLDDLPFDVTVQSVRATEQGLRLTLRGKDLSYSKAS</sequence>
<dbReference type="Pfam" id="PF11209">
    <property type="entry name" value="LmeA"/>
    <property type="match status" value="1"/>
</dbReference>